<reference evidence="5 6" key="1">
    <citation type="submission" date="2019-12" db="EMBL/GenBank/DDBJ databases">
        <title>Paraburkholderia acidiphila 7Q-K02 sp. nov and Paraburkholderia acidisoli DHF22 sp. nov., two strains isolated from forest soil.</title>
        <authorList>
            <person name="Gao Z."/>
            <person name="Qiu L."/>
        </authorList>
    </citation>
    <scope>NUCLEOTIDE SEQUENCE [LARGE SCALE GENOMIC DNA]</scope>
    <source>
        <strain evidence="5 6">DHF22</strain>
    </source>
</reference>
<dbReference type="GO" id="GO:0003700">
    <property type="term" value="F:DNA-binding transcription factor activity"/>
    <property type="evidence" value="ECO:0007669"/>
    <property type="project" value="InterPro"/>
</dbReference>
<organism evidence="5 6">
    <name type="scientific">Paraburkholderia acidisoli</name>
    <dbReference type="NCBI Taxonomy" id="2571748"/>
    <lineage>
        <taxon>Bacteria</taxon>
        <taxon>Pseudomonadati</taxon>
        <taxon>Pseudomonadota</taxon>
        <taxon>Betaproteobacteria</taxon>
        <taxon>Burkholderiales</taxon>
        <taxon>Burkholderiaceae</taxon>
        <taxon>Paraburkholderia</taxon>
    </lineage>
</organism>
<dbReference type="InterPro" id="IPR036390">
    <property type="entry name" value="WH_DNA-bd_sf"/>
</dbReference>
<feature type="domain" description="HTH marR-type" evidence="4">
    <location>
        <begin position="23"/>
        <end position="162"/>
    </location>
</feature>
<evidence type="ECO:0000256" key="3">
    <source>
        <dbReference type="ARBA" id="ARBA00023163"/>
    </source>
</evidence>
<dbReference type="PANTHER" id="PTHR42756">
    <property type="entry name" value="TRANSCRIPTIONAL REGULATOR, MARR"/>
    <property type="match status" value="1"/>
</dbReference>
<dbReference type="RefSeq" id="WP_158956100.1">
    <property type="nucleotide sequence ID" value="NZ_CP046915.1"/>
</dbReference>
<keyword evidence="1" id="KW-0805">Transcription regulation</keyword>
<dbReference type="OrthoDB" id="117723at2"/>
<dbReference type="InterPro" id="IPR036388">
    <property type="entry name" value="WH-like_DNA-bd_sf"/>
</dbReference>
<evidence type="ECO:0000259" key="4">
    <source>
        <dbReference type="PROSITE" id="PS50995"/>
    </source>
</evidence>
<evidence type="ECO:0000256" key="1">
    <source>
        <dbReference type="ARBA" id="ARBA00023015"/>
    </source>
</evidence>
<dbReference type="KEGG" id="pacs:FAZ98_27795"/>
<proteinExistence type="predicted"/>
<dbReference type="PROSITE" id="PS50995">
    <property type="entry name" value="HTH_MARR_2"/>
    <property type="match status" value="1"/>
</dbReference>
<name>A0A7Z2GPH8_9BURK</name>
<dbReference type="PANTHER" id="PTHR42756:SF1">
    <property type="entry name" value="TRANSCRIPTIONAL REPRESSOR OF EMRAB OPERON"/>
    <property type="match status" value="1"/>
</dbReference>
<keyword evidence="3" id="KW-0804">Transcription</keyword>
<dbReference type="InterPro" id="IPR000835">
    <property type="entry name" value="HTH_MarR-typ"/>
</dbReference>
<dbReference type="Proteomes" id="UP000433577">
    <property type="component" value="Chromosome 3"/>
</dbReference>
<dbReference type="EMBL" id="CP046915">
    <property type="protein sequence ID" value="QGZ65550.1"/>
    <property type="molecule type" value="Genomic_DNA"/>
</dbReference>
<dbReference type="SUPFAM" id="SSF46785">
    <property type="entry name" value="Winged helix' DNA-binding domain"/>
    <property type="match status" value="1"/>
</dbReference>
<dbReference type="SMART" id="SM00347">
    <property type="entry name" value="HTH_MARR"/>
    <property type="match status" value="1"/>
</dbReference>
<protein>
    <submittedName>
        <fullName evidence="5">Winged helix DNA-binding protein</fullName>
    </submittedName>
</protein>
<sequence>MDVDVKPKELQKAFTSLSLGAPDRAIGFVLWKMFHLYQREIDRALEALELTHLQFTTLTLVAWLSKDGDEVTQTTLARFSDIHKVQLSQMLKALDEKGMVTRKTSSIDVRAKNVTVTQVGLARMRKALPLVIAVQKRLFGETGMPDGKLLKTFHSVLRHMESEASVEA</sequence>
<keyword evidence="6" id="KW-1185">Reference proteome</keyword>
<dbReference type="AlphaFoldDB" id="A0A7Z2GPH8"/>
<evidence type="ECO:0000313" key="6">
    <source>
        <dbReference type="Proteomes" id="UP000433577"/>
    </source>
</evidence>
<keyword evidence="2 5" id="KW-0238">DNA-binding</keyword>
<gene>
    <name evidence="5" type="ORF">FAZ98_27795</name>
</gene>
<dbReference type="Gene3D" id="1.10.10.10">
    <property type="entry name" value="Winged helix-like DNA-binding domain superfamily/Winged helix DNA-binding domain"/>
    <property type="match status" value="1"/>
</dbReference>
<dbReference type="GO" id="GO:0003677">
    <property type="term" value="F:DNA binding"/>
    <property type="evidence" value="ECO:0007669"/>
    <property type="project" value="UniProtKB-KW"/>
</dbReference>
<accession>A0A7Z2GPH8</accession>
<evidence type="ECO:0000313" key="5">
    <source>
        <dbReference type="EMBL" id="QGZ65550.1"/>
    </source>
</evidence>
<evidence type="ECO:0000256" key="2">
    <source>
        <dbReference type="ARBA" id="ARBA00023125"/>
    </source>
</evidence>